<evidence type="ECO:0008006" key="5">
    <source>
        <dbReference type="Google" id="ProtNLM"/>
    </source>
</evidence>
<keyword evidence="2" id="KW-0472">Membrane</keyword>
<organism evidence="3 4">
    <name type="scientific">Roseospira goensis</name>
    <dbReference type="NCBI Taxonomy" id="391922"/>
    <lineage>
        <taxon>Bacteria</taxon>
        <taxon>Pseudomonadati</taxon>
        <taxon>Pseudomonadota</taxon>
        <taxon>Alphaproteobacteria</taxon>
        <taxon>Rhodospirillales</taxon>
        <taxon>Rhodospirillaceae</taxon>
        <taxon>Roseospira</taxon>
    </lineage>
</organism>
<dbReference type="Proteomes" id="UP000555728">
    <property type="component" value="Unassembled WGS sequence"/>
</dbReference>
<keyword evidence="4" id="KW-1185">Reference proteome</keyword>
<evidence type="ECO:0000256" key="2">
    <source>
        <dbReference type="SAM" id="Phobius"/>
    </source>
</evidence>
<reference evidence="3 4" key="1">
    <citation type="submission" date="2020-08" db="EMBL/GenBank/DDBJ databases">
        <title>Genome sequencing of Purple Non-Sulfur Bacteria from various extreme environments.</title>
        <authorList>
            <person name="Mayer M."/>
        </authorList>
    </citation>
    <scope>NUCLEOTIDE SEQUENCE [LARGE SCALE GENOMIC DNA]</scope>
    <source>
        <strain evidence="3 4">JA135</strain>
    </source>
</reference>
<keyword evidence="2" id="KW-0812">Transmembrane</keyword>
<accession>A0A7W6S039</accession>
<dbReference type="EMBL" id="JACIGI010000011">
    <property type="protein sequence ID" value="MBB4285925.1"/>
    <property type="molecule type" value="Genomic_DNA"/>
</dbReference>
<comment type="caution">
    <text evidence="3">The sequence shown here is derived from an EMBL/GenBank/DDBJ whole genome shotgun (WGS) entry which is preliminary data.</text>
</comment>
<evidence type="ECO:0000313" key="3">
    <source>
        <dbReference type="EMBL" id="MBB4285925.1"/>
    </source>
</evidence>
<evidence type="ECO:0000256" key="1">
    <source>
        <dbReference type="SAM" id="MobiDB-lite"/>
    </source>
</evidence>
<feature type="transmembrane region" description="Helical" evidence="2">
    <location>
        <begin position="37"/>
        <end position="59"/>
    </location>
</feature>
<gene>
    <name evidence="3" type="ORF">GGD88_001648</name>
</gene>
<keyword evidence="2" id="KW-1133">Transmembrane helix</keyword>
<proteinExistence type="predicted"/>
<dbReference type="AlphaFoldDB" id="A0A7W6S039"/>
<feature type="region of interest" description="Disordered" evidence="1">
    <location>
        <begin position="1"/>
        <end position="27"/>
    </location>
</feature>
<dbReference type="RefSeq" id="WP_184433990.1">
    <property type="nucleotide sequence ID" value="NZ_JACIGI010000011.1"/>
</dbReference>
<protein>
    <recommendedName>
        <fullName evidence="5">FeoB-associated Cys-rich membrane protein</fullName>
    </recommendedName>
</protein>
<evidence type="ECO:0000313" key="4">
    <source>
        <dbReference type="Proteomes" id="UP000555728"/>
    </source>
</evidence>
<sequence length="93" mass="9669">MSQDPTVTDTAPTTVTTPVPTTAADPAPPAVDLSEEAVAGGLELLLVGGLVAVALLYLWRTWFGRKRSPCSSCASGKTCAVARQAEALRRDRG</sequence>
<name>A0A7W6S039_9PROT</name>